<feature type="region of interest" description="Disordered" evidence="6">
    <location>
        <begin position="74"/>
        <end position="95"/>
    </location>
</feature>
<dbReference type="InterPro" id="IPR029063">
    <property type="entry name" value="SAM-dependent_MTases_sf"/>
</dbReference>
<protein>
    <recommendedName>
        <fullName evidence="1">DNA (cytosine-5-)-methyltransferase</fullName>
        <ecNumber evidence="1">2.1.1.37</ecNumber>
    </recommendedName>
</protein>
<evidence type="ECO:0000256" key="2">
    <source>
        <dbReference type="ARBA" id="ARBA00022603"/>
    </source>
</evidence>
<feature type="region of interest" description="Disordered" evidence="6">
    <location>
        <begin position="218"/>
        <end position="265"/>
    </location>
</feature>
<keyword evidence="2 7" id="KW-0489">Methyltransferase</keyword>
<sequence>MASDPSDGADRPTAVDLFCGAGGASCGIHAAGFDVVAGVDKDETALDTHTENLPGYTVRHDLTDVDPSILPERARDPTYVHGSPPCKGFSTANDNRDIDDERNSLVFRFTDWLTVLRPRVATMENVTGMTNITTHFMDRVEAAFREAGYVVRWRVLNAADYGVPQTRRRVITIGVREDLPAPSRWFPAPTHAETPTATLDGEELAEWVTVEAAIGDLGRPVGDHRPQRENNGTSAARWRGRDEPSHTLKTGGTHVTRPDGGFQITDQVNEPHQKAGRRPMVESDEPANAIRAGTAPLKVPNHVAQDHGEQARERFRDILAGRRPGAGLSGRVARLTRPSPTITADETAAVPPIRPPNHNPREVTEYEAHDYESDSPATTITGARITERGHHESQFEGARRLTVRECARLQSFPDWFVLTGTKTSQYAQVGNAVPPLLQYHVAGHLRNEVLRN</sequence>
<accession>A0A1I6H0E0</accession>
<evidence type="ECO:0000256" key="5">
    <source>
        <dbReference type="RuleBase" id="RU000416"/>
    </source>
</evidence>
<keyword evidence="4" id="KW-0949">S-adenosyl-L-methionine</keyword>
<evidence type="ECO:0000256" key="1">
    <source>
        <dbReference type="ARBA" id="ARBA00011975"/>
    </source>
</evidence>
<dbReference type="GO" id="GO:0032259">
    <property type="term" value="P:methylation"/>
    <property type="evidence" value="ECO:0007669"/>
    <property type="project" value="UniProtKB-KW"/>
</dbReference>
<dbReference type="PRINTS" id="PR00105">
    <property type="entry name" value="C5METTRFRASE"/>
</dbReference>
<reference evidence="8" key="1">
    <citation type="submission" date="2016-10" db="EMBL/GenBank/DDBJ databases">
        <authorList>
            <person name="Varghese N."/>
            <person name="Submissions S."/>
        </authorList>
    </citation>
    <scope>NUCLEOTIDE SEQUENCE [LARGE SCALE GENOMIC DNA]</scope>
    <source>
        <strain evidence="8">RD 26</strain>
    </source>
</reference>
<dbReference type="AlphaFoldDB" id="A0A1I6H0E0"/>
<dbReference type="PANTHER" id="PTHR10629:SF52">
    <property type="entry name" value="DNA (CYTOSINE-5)-METHYLTRANSFERASE 1"/>
    <property type="match status" value="1"/>
</dbReference>
<evidence type="ECO:0000256" key="3">
    <source>
        <dbReference type="ARBA" id="ARBA00022679"/>
    </source>
</evidence>
<organism evidence="7 8">
    <name type="scientific">Halorubrum sodomense</name>
    <dbReference type="NCBI Taxonomy" id="35743"/>
    <lineage>
        <taxon>Archaea</taxon>
        <taxon>Methanobacteriati</taxon>
        <taxon>Methanobacteriota</taxon>
        <taxon>Stenosarchaea group</taxon>
        <taxon>Halobacteria</taxon>
        <taxon>Halobacteriales</taxon>
        <taxon>Haloferacaceae</taxon>
        <taxon>Halorubrum</taxon>
    </lineage>
</organism>
<dbReference type="SUPFAM" id="SSF53335">
    <property type="entry name" value="S-adenosyl-L-methionine-dependent methyltransferases"/>
    <property type="match status" value="1"/>
</dbReference>
<evidence type="ECO:0000256" key="4">
    <source>
        <dbReference type="ARBA" id="ARBA00022691"/>
    </source>
</evidence>
<dbReference type="GO" id="GO:0003677">
    <property type="term" value="F:DNA binding"/>
    <property type="evidence" value="ECO:0007669"/>
    <property type="project" value="TreeGrafter"/>
</dbReference>
<dbReference type="STRING" id="35743.SAMN04487937_2244"/>
<keyword evidence="8" id="KW-1185">Reference proteome</keyword>
<dbReference type="Gene3D" id="3.40.50.150">
    <property type="entry name" value="Vaccinia Virus protein VP39"/>
    <property type="match status" value="1"/>
</dbReference>
<gene>
    <name evidence="7" type="ORF">SAMN04487937_2244</name>
</gene>
<dbReference type="RefSeq" id="WP_092922021.1">
    <property type="nucleotide sequence ID" value="NZ_FOYN01000003.1"/>
</dbReference>
<dbReference type="OrthoDB" id="5033at2157"/>
<dbReference type="Gene3D" id="3.90.120.10">
    <property type="entry name" value="DNA Methylase, subunit A, domain 2"/>
    <property type="match status" value="1"/>
</dbReference>
<dbReference type="InterPro" id="IPR001525">
    <property type="entry name" value="C5_MeTfrase"/>
</dbReference>
<dbReference type="InterPro" id="IPR050390">
    <property type="entry name" value="C5-Methyltransferase"/>
</dbReference>
<dbReference type="EC" id="2.1.1.37" evidence="1"/>
<dbReference type="EMBL" id="FOYN01000003">
    <property type="protein sequence ID" value="SFR47827.1"/>
    <property type="molecule type" value="Genomic_DNA"/>
</dbReference>
<dbReference type="PROSITE" id="PS51679">
    <property type="entry name" value="SAM_MT_C5"/>
    <property type="match status" value="1"/>
</dbReference>
<dbReference type="Proteomes" id="UP000198932">
    <property type="component" value="Unassembled WGS sequence"/>
</dbReference>
<keyword evidence="3" id="KW-0808">Transferase</keyword>
<comment type="similarity">
    <text evidence="5">Belongs to the class I-like SAM-binding methyltransferase superfamily. C5-methyltransferase family.</text>
</comment>
<dbReference type="NCBIfam" id="TIGR00675">
    <property type="entry name" value="dcm"/>
    <property type="match status" value="1"/>
</dbReference>
<evidence type="ECO:0000313" key="8">
    <source>
        <dbReference type="Proteomes" id="UP000198932"/>
    </source>
</evidence>
<evidence type="ECO:0000256" key="6">
    <source>
        <dbReference type="SAM" id="MobiDB-lite"/>
    </source>
</evidence>
<dbReference type="GO" id="GO:0003886">
    <property type="term" value="F:DNA (cytosine-5-)-methyltransferase activity"/>
    <property type="evidence" value="ECO:0007669"/>
    <property type="project" value="UniProtKB-EC"/>
</dbReference>
<dbReference type="PANTHER" id="PTHR10629">
    <property type="entry name" value="CYTOSINE-SPECIFIC METHYLTRANSFERASE"/>
    <property type="match status" value="1"/>
</dbReference>
<evidence type="ECO:0000313" key="7">
    <source>
        <dbReference type="EMBL" id="SFR47827.1"/>
    </source>
</evidence>
<dbReference type="GO" id="GO:0044027">
    <property type="term" value="P:negative regulation of gene expression via chromosomal CpG island methylation"/>
    <property type="evidence" value="ECO:0007669"/>
    <property type="project" value="TreeGrafter"/>
</dbReference>
<proteinExistence type="inferred from homology"/>
<name>A0A1I6H0E0_HALSD</name>
<dbReference type="Pfam" id="PF00145">
    <property type="entry name" value="DNA_methylase"/>
    <property type="match status" value="1"/>
</dbReference>